<dbReference type="Proteomes" id="UP000266841">
    <property type="component" value="Unassembled WGS sequence"/>
</dbReference>
<name>K0T5L1_THAOC</name>
<dbReference type="EMBL" id="AGNL01005865">
    <property type="protein sequence ID" value="EJK72424.1"/>
    <property type="molecule type" value="Genomic_DNA"/>
</dbReference>
<dbReference type="Pfam" id="PF26215">
    <property type="entry name" value="HTH_animal"/>
    <property type="match status" value="1"/>
</dbReference>
<dbReference type="eggNOG" id="ENOG502SRHD">
    <property type="taxonomic scope" value="Eukaryota"/>
</dbReference>
<evidence type="ECO:0000259" key="1">
    <source>
        <dbReference type="Pfam" id="PF26215"/>
    </source>
</evidence>
<gene>
    <name evidence="2" type="ORF">THAOC_06047</name>
</gene>
<dbReference type="AlphaFoldDB" id="K0T5L1"/>
<dbReference type="InterPro" id="IPR058912">
    <property type="entry name" value="HTH_animal"/>
</dbReference>
<organism evidence="2 3">
    <name type="scientific">Thalassiosira oceanica</name>
    <name type="common">Marine diatom</name>
    <dbReference type="NCBI Taxonomy" id="159749"/>
    <lineage>
        <taxon>Eukaryota</taxon>
        <taxon>Sar</taxon>
        <taxon>Stramenopiles</taxon>
        <taxon>Ochrophyta</taxon>
        <taxon>Bacillariophyta</taxon>
        <taxon>Coscinodiscophyceae</taxon>
        <taxon>Thalassiosirophycidae</taxon>
        <taxon>Thalassiosirales</taxon>
        <taxon>Thalassiosiraceae</taxon>
        <taxon>Thalassiosira</taxon>
    </lineage>
</organism>
<feature type="non-terminal residue" evidence="2">
    <location>
        <position position="1"/>
    </location>
</feature>
<feature type="domain" description="Helix-turn-helix" evidence="1">
    <location>
        <begin position="32"/>
        <end position="83"/>
    </location>
</feature>
<comment type="caution">
    <text evidence="2">The sequence shown here is derived from an EMBL/GenBank/DDBJ whole genome shotgun (WGS) entry which is preliminary data.</text>
</comment>
<reference evidence="2 3" key="1">
    <citation type="journal article" date="2012" name="Genome Biol.">
        <title>Genome and low-iron response of an oceanic diatom adapted to chronic iron limitation.</title>
        <authorList>
            <person name="Lommer M."/>
            <person name="Specht M."/>
            <person name="Roy A.S."/>
            <person name="Kraemer L."/>
            <person name="Andreson R."/>
            <person name="Gutowska M.A."/>
            <person name="Wolf J."/>
            <person name="Bergner S.V."/>
            <person name="Schilhabel M.B."/>
            <person name="Klostermeier U.C."/>
            <person name="Beiko R.G."/>
            <person name="Rosenstiel P."/>
            <person name="Hippler M."/>
            <person name="Laroche J."/>
        </authorList>
    </citation>
    <scope>NUCLEOTIDE SEQUENCE [LARGE SCALE GENOMIC DNA]</scope>
    <source>
        <strain evidence="2 3">CCMP1005</strain>
    </source>
</reference>
<keyword evidence="3" id="KW-1185">Reference proteome</keyword>
<evidence type="ECO:0000313" key="2">
    <source>
        <dbReference type="EMBL" id="EJK72424.1"/>
    </source>
</evidence>
<sequence>AVEKHHEHGWPPHLPSQWVEFKLFEKPLALHLYLPPHSCHPPGVIKGLVMGEVLRIFQLCSHDSDIDDYLSEFFRRLLDRGYQAESLCPLFIKAVANAENYLSLILNLTPGDNEGHARDATVSRSLKRLSRKTRSRQSDDVFALLFHGRDLTSAPNIGGGYGPISLPSICRPTSPLVTENLLDLAPAIRLSGVRIFTPSLVRQWSEAFGTRLPGVDDVDDQELLTACPSSSTLSYQTISHHCEEYASMHTLGGRFLDNRSPGLIPPVTTKQHESELCHIRIGTSTRPPQRVMSVEKSYASYSAQRDDTAVVRAPCLLTIRRYDFDLGSEHDTVSCSGRRL</sequence>
<dbReference type="OrthoDB" id="9908726at2759"/>
<proteinExistence type="predicted"/>
<evidence type="ECO:0000313" key="3">
    <source>
        <dbReference type="Proteomes" id="UP000266841"/>
    </source>
</evidence>
<accession>K0T5L1</accession>
<protein>
    <recommendedName>
        <fullName evidence="1">Helix-turn-helix domain-containing protein</fullName>
    </recommendedName>
</protein>